<name>A0A4Q0XU24_9BACT</name>
<sequence length="88" mass="10690">MATIKTDYLKEILAKFVEDETYFLNTQVFNPLIEKIFDEFLFHWNLLLEQNLIQRSDDSIHRNIRKDFVQHNNDLMLTNSGYNFYNIK</sequence>
<evidence type="ECO:0000313" key="1">
    <source>
        <dbReference type="EMBL" id="RXJ60966.1"/>
    </source>
</evidence>
<organism evidence="1 2">
    <name type="scientific">Halarcobacter anaerophilus</name>
    <dbReference type="NCBI Taxonomy" id="877500"/>
    <lineage>
        <taxon>Bacteria</taxon>
        <taxon>Pseudomonadati</taxon>
        <taxon>Campylobacterota</taxon>
        <taxon>Epsilonproteobacteria</taxon>
        <taxon>Campylobacterales</taxon>
        <taxon>Arcobacteraceae</taxon>
        <taxon>Halarcobacter</taxon>
    </lineage>
</organism>
<dbReference type="OrthoDB" id="307608at2"/>
<dbReference type="EMBL" id="PDKO01000032">
    <property type="protein sequence ID" value="RXJ60966.1"/>
    <property type="molecule type" value="Genomic_DNA"/>
</dbReference>
<gene>
    <name evidence="1" type="ORF">CRV06_14875</name>
</gene>
<dbReference type="AlphaFoldDB" id="A0A4Q0XU24"/>
<reference evidence="1 2" key="1">
    <citation type="submission" date="2017-10" db="EMBL/GenBank/DDBJ databases">
        <title>Genomics of the genus Arcobacter.</title>
        <authorList>
            <person name="Perez-Cataluna A."/>
            <person name="Figueras M.J."/>
        </authorList>
    </citation>
    <scope>NUCLEOTIDE SEQUENCE [LARGE SCALE GENOMIC DNA]</scope>
    <source>
        <strain evidence="1 2">DSM 24636</strain>
    </source>
</reference>
<protein>
    <submittedName>
        <fullName evidence="1">Uncharacterized protein</fullName>
    </submittedName>
</protein>
<dbReference type="Proteomes" id="UP000290191">
    <property type="component" value="Unassembled WGS sequence"/>
</dbReference>
<dbReference type="RefSeq" id="WP_129083084.1">
    <property type="nucleotide sequence ID" value="NZ_CP041070.1"/>
</dbReference>
<evidence type="ECO:0000313" key="2">
    <source>
        <dbReference type="Proteomes" id="UP000290191"/>
    </source>
</evidence>
<keyword evidence="2" id="KW-1185">Reference proteome</keyword>
<proteinExistence type="predicted"/>
<comment type="caution">
    <text evidence="1">The sequence shown here is derived from an EMBL/GenBank/DDBJ whole genome shotgun (WGS) entry which is preliminary data.</text>
</comment>
<accession>A0A4Q0XU24</accession>